<reference evidence="2" key="1">
    <citation type="submission" date="2021-06" db="EMBL/GenBank/DDBJ databases">
        <title>Interrogation of the integrated mobile genetic elements in gut-associated Bacteroides with a consensus prediction approach.</title>
        <authorList>
            <person name="Campbell D.E."/>
            <person name="Leigh J.R."/>
            <person name="Kim T."/>
            <person name="England W."/>
            <person name="Whitaker R.J."/>
            <person name="Degnan P.H."/>
        </authorList>
    </citation>
    <scope>NUCLEOTIDE SEQUENCE</scope>
    <source>
        <strain evidence="2">VPI-3443</strain>
    </source>
</reference>
<dbReference type="SMART" id="SM00470">
    <property type="entry name" value="ParB"/>
    <property type="match status" value="1"/>
</dbReference>
<dbReference type="InterPro" id="IPR003115">
    <property type="entry name" value="ParB_N"/>
</dbReference>
<dbReference type="AlphaFoldDB" id="A0AB38U957"/>
<sequence>MKSRKLEKKRVLLSQLKEFPGNPNVHPEGQVKALAQSMEQYGQYYPIVVDEDFTVLCGHGKKKALEYMGEKEADVTIVYGLSDKQKKKLLLEDNKIQDMSYVNYGDVEKMIKEIGETDIIGFTPEYLDAIINEVSSDNMGVNFAEPAKKEQKFTPEKEADDNQEIDEIEAGMQKANTIVCPHCGKEFTL</sequence>
<feature type="domain" description="ParB-like N-terminal" evidence="1">
    <location>
        <begin position="9"/>
        <end position="95"/>
    </location>
</feature>
<organism evidence="2 3">
    <name type="scientific">Bacteroides thetaiotaomicron</name>
    <dbReference type="NCBI Taxonomy" id="818"/>
    <lineage>
        <taxon>Bacteria</taxon>
        <taxon>Pseudomonadati</taxon>
        <taxon>Bacteroidota</taxon>
        <taxon>Bacteroidia</taxon>
        <taxon>Bacteroidales</taxon>
        <taxon>Bacteroidaceae</taxon>
        <taxon>Bacteroides</taxon>
    </lineage>
</organism>
<accession>A0AB38U957</accession>
<protein>
    <submittedName>
        <fullName evidence="2">ParB N-terminal domain-containing protein</fullName>
    </submittedName>
</protein>
<dbReference type="EMBL" id="CP083685">
    <property type="protein sequence ID" value="UYU89396.1"/>
    <property type="molecule type" value="Genomic_DNA"/>
</dbReference>
<evidence type="ECO:0000313" key="2">
    <source>
        <dbReference type="EMBL" id="UYU89396.1"/>
    </source>
</evidence>
<evidence type="ECO:0000259" key="1">
    <source>
        <dbReference type="SMART" id="SM00470"/>
    </source>
</evidence>
<name>A0AB38U957_BACT4</name>
<dbReference type="SUPFAM" id="SSF110849">
    <property type="entry name" value="ParB/Sulfiredoxin"/>
    <property type="match status" value="1"/>
</dbReference>
<proteinExistence type="predicted"/>
<dbReference type="Gene3D" id="3.90.1530.10">
    <property type="entry name" value="Conserved hypothetical protein from pyrococcus furiosus pfu- 392566-001, ParB domain"/>
    <property type="match status" value="1"/>
</dbReference>
<evidence type="ECO:0000313" key="3">
    <source>
        <dbReference type="Proteomes" id="UP001162960"/>
    </source>
</evidence>
<dbReference type="InterPro" id="IPR036086">
    <property type="entry name" value="ParB/Sulfiredoxin_sf"/>
</dbReference>
<dbReference type="RefSeq" id="WP_264455087.1">
    <property type="nucleotide sequence ID" value="NZ_CP083685.1"/>
</dbReference>
<dbReference type="Proteomes" id="UP001162960">
    <property type="component" value="Chromosome"/>
</dbReference>
<gene>
    <name evidence="2" type="ORF">KQP74_15735</name>
</gene>